<gene>
    <name evidence="2" type="ORF">MYCIT1_LOCUS30539</name>
</gene>
<evidence type="ECO:0000256" key="1">
    <source>
        <dbReference type="SAM" id="MobiDB-lite"/>
    </source>
</evidence>
<accession>A0AAD2HR17</accession>
<evidence type="ECO:0000313" key="2">
    <source>
        <dbReference type="EMBL" id="CAK5280110.1"/>
    </source>
</evidence>
<feature type="compositionally biased region" description="Basic and acidic residues" evidence="1">
    <location>
        <begin position="149"/>
        <end position="171"/>
    </location>
</feature>
<dbReference type="GO" id="GO:0005634">
    <property type="term" value="C:nucleus"/>
    <property type="evidence" value="ECO:0007669"/>
    <property type="project" value="TreeGrafter"/>
</dbReference>
<dbReference type="AlphaFoldDB" id="A0AAD2HR17"/>
<name>A0AAD2HR17_9AGAR</name>
<feature type="compositionally biased region" description="Acidic residues" evidence="1">
    <location>
        <begin position="172"/>
        <end position="194"/>
    </location>
</feature>
<dbReference type="EMBL" id="CAVNYO010000440">
    <property type="protein sequence ID" value="CAK5280110.1"/>
    <property type="molecule type" value="Genomic_DNA"/>
</dbReference>
<sequence length="396" mass="43613">SDDWLNIDAKDFEGMLSRTTGTATAMDVDTPERSAVEDRVASEQADKLKDLASKVEAFVEGQGSLDGALFDDEMSSEEEEEELTDEPDSDSDDEEMDENARNAAMDKLVPGLEPSEYGQMPASFHANSQRVAQATLETEVVVEPAPAEGSKDELKSKPIREPILPRDKFDGVDSDDDTDEELADDGDEEEEEEDRPQVVGEIEVDMGEEEDEFLEFSRKALGITDEQWGDILRDRKSRGAFVPEGTHVPAKSNINPPKPAAQPRPEKLPEAGPRPNVNPNLDSFEAVMIAMDEELSRSRSSKKSASSSKDKGKGKQKATVADEDEKMDDINAAMDSELRAALLREDGDEDDEEEPMDYNLIKNFLESFKSQAGLSGPVGSLASRLESGWQFPRDES</sequence>
<evidence type="ECO:0000313" key="3">
    <source>
        <dbReference type="Proteomes" id="UP001295794"/>
    </source>
</evidence>
<keyword evidence="3" id="KW-1185">Reference proteome</keyword>
<comment type="caution">
    <text evidence="2">The sequence shown here is derived from an EMBL/GenBank/DDBJ whole genome shotgun (WGS) entry which is preliminary data.</text>
</comment>
<feature type="non-terminal residue" evidence="2">
    <location>
        <position position="396"/>
    </location>
</feature>
<feature type="compositionally biased region" description="Acidic residues" evidence="1">
    <location>
        <begin position="69"/>
        <end position="97"/>
    </location>
</feature>
<proteinExistence type="predicted"/>
<reference evidence="2" key="1">
    <citation type="submission" date="2023-11" db="EMBL/GenBank/DDBJ databases">
        <authorList>
            <person name="De Vega J J."/>
            <person name="De Vega J J."/>
        </authorList>
    </citation>
    <scope>NUCLEOTIDE SEQUENCE</scope>
</reference>
<organism evidence="2 3">
    <name type="scientific">Mycena citricolor</name>
    <dbReference type="NCBI Taxonomy" id="2018698"/>
    <lineage>
        <taxon>Eukaryota</taxon>
        <taxon>Fungi</taxon>
        <taxon>Dikarya</taxon>
        <taxon>Basidiomycota</taxon>
        <taxon>Agaricomycotina</taxon>
        <taxon>Agaricomycetes</taxon>
        <taxon>Agaricomycetidae</taxon>
        <taxon>Agaricales</taxon>
        <taxon>Marasmiineae</taxon>
        <taxon>Mycenaceae</taxon>
        <taxon>Mycena</taxon>
    </lineage>
</organism>
<dbReference type="InterPro" id="IPR010770">
    <property type="entry name" value="Ecd"/>
</dbReference>
<feature type="region of interest" description="Disordered" evidence="1">
    <location>
        <begin position="60"/>
        <end position="130"/>
    </location>
</feature>
<dbReference type="PANTHER" id="PTHR13060:SF0">
    <property type="entry name" value="PROTEIN ECDYSONELESS HOMOLOG"/>
    <property type="match status" value="1"/>
</dbReference>
<protein>
    <submittedName>
        <fullName evidence="2">Uncharacterized protein</fullName>
    </submittedName>
</protein>
<dbReference type="PANTHER" id="PTHR13060">
    <property type="entry name" value="SGT1 PROTEIN HSGT1 SUPPRESSOR OF GCR2"/>
    <property type="match status" value="1"/>
</dbReference>
<dbReference type="Proteomes" id="UP001295794">
    <property type="component" value="Unassembled WGS sequence"/>
</dbReference>
<feature type="region of interest" description="Disordered" evidence="1">
    <location>
        <begin position="142"/>
        <end position="201"/>
    </location>
</feature>
<feature type="region of interest" description="Disordered" evidence="1">
    <location>
        <begin position="239"/>
        <end position="328"/>
    </location>
</feature>